<evidence type="ECO:0000313" key="3">
    <source>
        <dbReference type="Proteomes" id="UP001432322"/>
    </source>
</evidence>
<feature type="non-terminal residue" evidence="2">
    <location>
        <position position="1"/>
    </location>
</feature>
<feature type="compositionally biased region" description="Polar residues" evidence="1">
    <location>
        <begin position="162"/>
        <end position="187"/>
    </location>
</feature>
<feature type="region of interest" description="Disordered" evidence="1">
    <location>
        <begin position="134"/>
        <end position="187"/>
    </location>
</feature>
<comment type="caution">
    <text evidence="2">The sequence shown here is derived from an EMBL/GenBank/DDBJ whole genome shotgun (WGS) entry which is preliminary data.</text>
</comment>
<feature type="compositionally biased region" description="Acidic residues" evidence="1">
    <location>
        <begin position="200"/>
        <end position="215"/>
    </location>
</feature>
<feature type="non-terminal residue" evidence="2">
    <location>
        <position position="381"/>
    </location>
</feature>
<feature type="region of interest" description="Disordered" evidence="1">
    <location>
        <begin position="200"/>
        <end position="286"/>
    </location>
</feature>
<protein>
    <submittedName>
        <fullName evidence="2">Uncharacterized protein</fullName>
    </submittedName>
</protein>
<evidence type="ECO:0000313" key="2">
    <source>
        <dbReference type="EMBL" id="GMT30494.1"/>
    </source>
</evidence>
<feature type="compositionally biased region" description="Basic and acidic residues" evidence="1">
    <location>
        <begin position="134"/>
        <end position="145"/>
    </location>
</feature>
<feature type="region of interest" description="Disordered" evidence="1">
    <location>
        <begin position="1"/>
        <end position="23"/>
    </location>
</feature>
<dbReference type="Proteomes" id="UP001432322">
    <property type="component" value="Unassembled WGS sequence"/>
</dbReference>
<feature type="compositionally biased region" description="Acidic residues" evidence="1">
    <location>
        <begin position="246"/>
        <end position="273"/>
    </location>
</feature>
<reference evidence="2" key="1">
    <citation type="submission" date="2023-10" db="EMBL/GenBank/DDBJ databases">
        <title>Genome assembly of Pristionchus species.</title>
        <authorList>
            <person name="Yoshida K."/>
            <person name="Sommer R.J."/>
        </authorList>
    </citation>
    <scope>NUCLEOTIDE SEQUENCE</scope>
    <source>
        <strain evidence="2">RS5133</strain>
    </source>
</reference>
<evidence type="ECO:0000256" key="1">
    <source>
        <dbReference type="SAM" id="MobiDB-lite"/>
    </source>
</evidence>
<accession>A0AAV5WIE5</accession>
<sequence>ESKPQLNGQKKVKREDVEESDIEILDSPPIKKELVDGGNGGMVPIRNARSDMVLIRVSIVNGNMRETILIEVPSTTRVCSLGLHPDLKIYIKDNKNEWRYNGDVLGSLPISALSSLTKKRPIDLICTVQKEEGDKMRGGEGESNGRIKTKEKRRGSALALIDNSSNAPRNLNSIDNSTPIQSHSIPDNQEMMDDFATDDVKNEDETESIPEENEHDGEKDDSVPLVDTTRKTRVGASKVIDYTESSGEEEEREKEKSDDEDEEKEKGEEEDNEPPAKKKRTQKKEEKREMECPKCTKYRSTSVPGMIWHLKVVHRTTASEIGIKFLCACGYKSACSEHNTVRRRSSQKRLSPFIATKNVCKLLNFKIIHDAKSEGVKCIMC</sequence>
<proteinExistence type="predicted"/>
<gene>
    <name evidence="2" type="ORF">PFISCL1PPCAC_21791</name>
</gene>
<dbReference type="AlphaFoldDB" id="A0AAV5WIE5"/>
<dbReference type="EMBL" id="BTSY01000005">
    <property type="protein sequence ID" value="GMT30494.1"/>
    <property type="molecule type" value="Genomic_DNA"/>
</dbReference>
<name>A0AAV5WIE5_9BILA</name>
<organism evidence="2 3">
    <name type="scientific">Pristionchus fissidentatus</name>
    <dbReference type="NCBI Taxonomy" id="1538716"/>
    <lineage>
        <taxon>Eukaryota</taxon>
        <taxon>Metazoa</taxon>
        <taxon>Ecdysozoa</taxon>
        <taxon>Nematoda</taxon>
        <taxon>Chromadorea</taxon>
        <taxon>Rhabditida</taxon>
        <taxon>Rhabditina</taxon>
        <taxon>Diplogasteromorpha</taxon>
        <taxon>Diplogasteroidea</taxon>
        <taxon>Neodiplogasteridae</taxon>
        <taxon>Pristionchus</taxon>
    </lineage>
</organism>
<keyword evidence="3" id="KW-1185">Reference proteome</keyword>